<evidence type="ECO:0000313" key="2">
    <source>
        <dbReference type="Proteomes" id="UP001172457"/>
    </source>
</evidence>
<dbReference type="InterPro" id="IPR055298">
    <property type="entry name" value="AtLOH3-like"/>
</dbReference>
<evidence type="ECO:0000313" key="1">
    <source>
        <dbReference type="EMBL" id="KAJ9557605.1"/>
    </source>
</evidence>
<name>A0AA38TMQ3_9ASTR</name>
<organism evidence="1 2">
    <name type="scientific">Centaurea solstitialis</name>
    <name type="common">yellow star-thistle</name>
    <dbReference type="NCBI Taxonomy" id="347529"/>
    <lineage>
        <taxon>Eukaryota</taxon>
        <taxon>Viridiplantae</taxon>
        <taxon>Streptophyta</taxon>
        <taxon>Embryophyta</taxon>
        <taxon>Tracheophyta</taxon>
        <taxon>Spermatophyta</taxon>
        <taxon>Magnoliopsida</taxon>
        <taxon>eudicotyledons</taxon>
        <taxon>Gunneridae</taxon>
        <taxon>Pentapetalae</taxon>
        <taxon>asterids</taxon>
        <taxon>campanulids</taxon>
        <taxon>Asterales</taxon>
        <taxon>Asteraceae</taxon>
        <taxon>Carduoideae</taxon>
        <taxon>Cardueae</taxon>
        <taxon>Centaureinae</taxon>
        <taxon>Centaurea</taxon>
    </lineage>
</organism>
<accession>A0AA38TMQ3</accession>
<dbReference type="AlphaFoldDB" id="A0AA38TMQ3"/>
<dbReference type="PANTHER" id="PTHR11697:SF230">
    <property type="entry name" value="ZINC FINGER, MYM DOMAIN CONTAINING 1"/>
    <property type="match status" value="1"/>
</dbReference>
<reference evidence="1" key="1">
    <citation type="submission" date="2023-03" db="EMBL/GenBank/DDBJ databases">
        <title>Chromosome-scale reference genome and RAD-based genetic map of yellow starthistle (Centaurea solstitialis) reveal putative structural variation and QTLs associated with invader traits.</title>
        <authorList>
            <person name="Reatini B."/>
            <person name="Cang F.A."/>
            <person name="Jiang Q."/>
            <person name="Mckibben M.T.W."/>
            <person name="Barker M.S."/>
            <person name="Rieseberg L.H."/>
            <person name="Dlugosch K.M."/>
        </authorList>
    </citation>
    <scope>NUCLEOTIDE SEQUENCE</scope>
    <source>
        <strain evidence="1">CAN-66</strain>
        <tissue evidence="1">Leaf</tissue>
    </source>
</reference>
<keyword evidence="2" id="KW-1185">Reference proteome</keyword>
<dbReference type="Proteomes" id="UP001172457">
    <property type="component" value="Chromosome 3"/>
</dbReference>
<gene>
    <name evidence="1" type="ORF">OSB04_012219</name>
</gene>
<dbReference type="PANTHER" id="PTHR11697">
    <property type="entry name" value="GENERAL TRANSCRIPTION FACTOR 2-RELATED ZINC FINGER PROTEIN"/>
    <property type="match status" value="1"/>
</dbReference>
<comment type="caution">
    <text evidence="1">The sequence shown here is derived from an EMBL/GenBank/DDBJ whole genome shotgun (WGS) entry which is preliminary data.</text>
</comment>
<proteinExistence type="predicted"/>
<dbReference type="EMBL" id="JARYMX010000003">
    <property type="protein sequence ID" value="KAJ9557605.1"/>
    <property type="molecule type" value="Genomic_DNA"/>
</dbReference>
<protein>
    <submittedName>
        <fullName evidence="1">Uncharacterized protein</fullName>
    </submittedName>
</protein>
<sequence>MWDKDAKKGVVETNLCPFRLWASRMMDESSFQIKSLKSTHICLIDYNLGSLIWDYGAEIEKSNPGSTVQINVQTIPSGETIFQRMYYDVILLGVHCFAYQLQLTLVVVAKKHSKISYFILLLDNVVNFVGGLGKHRDMLREQFAKIFEALSQVKSQVIEASIKKLI</sequence>